<evidence type="ECO:0000313" key="2">
    <source>
        <dbReference type="EMBL" id="EGN95879.1"/>
    </source>
</evidence>
<dbReference type="HOGENOM" id="CLU_3070118_0_0_1"/>
<proteinExistence type="predicted"/>
<name>F8Q8J1_SERL3</name>
<protein>
    <submittedName>
        <fullName evidence="2">Uncharacterized protein</fullName>
    </submittedName>
</protein>
<gene>
    <name evidence="2" type="ORF">SERLA73DRAFT_187132</name>
</gene>
<keyword evidence="3" id="KW-1185">Reference proteome</keyword>
<sequence>MKSHLKTARRVQCQVKCTALQSHQSDIGTTVPGGVASVNGNQSMPGQKAKKKR</sequence>
<evidence type="ECO:0000256" key="1">
    <source>
        <dbReference type="SAM" id="MobiDB-lite"/>
    </source>
</evidence>
<dbReference type="AlphaFoldDB" id="F8Q8J1"/>
<dbReference type="Proteomes" id="UP000008063">
    <property type="component" value="Unassembled WGS sequence"/>
</dbReference>
<dbReference type="InParanoid" id="F8Q8J1"/>
<accession>F8Q8J1</accession>
<evidence type="ECO:0000313" key="3">
    <source>
        <dbReference type="Proteomes" id="UP000008063"/>
    </source>
</evidence>
<feature type="region of interest" description="Disordered" evidence="1">
    <location>
        <begin position="30"/>
        <end position="53"/>
    </location>
</feature>
<reference evidence="3" key="1">
    <citation type="journal article" date="2011" name="Science">
        <title>The plant cell wall-decomposing machinery underlies the functional diversity of forest fungi.</title>
        <authorList>
            <person name="Eastwood D.C."/>
            <person name="Floudas D."/>
            <person name="Binder M."/>
            <person name="Majcherczyk A."/>
            <person name="Schneider P."/>
            <person name="Aerts A."/>
            <person name="Asiegbu F.O."/>
            <person name="Baker S.E."/>
            <person name="Barry K."/>
            <person name="Bendiksby M."/>
            <person name="Blumentritt M."/>
            <person name="Coutinho P.M."/>
            <person name="Cullen D."/>
            <person name="de Vries R.P."/>
            <person name="Gathman A."/>
            <person name="Goodell B."/>
            <person name="Henrissat B."/>
            <person name="Ihrmark K."/>
            <person name="Kauserud H."/>
            <person name="Kohler A."/>
            <person name="LaButti K."/>
            <person name="Lapidus A."/>
            <person name="Lavin J.L."/>
            <person name="Lee Y.-H."/>
            <person name="Lindquist E."/>
            <person name="Lilly W."/>
            <person name="Lucas S."/>
            <person name="Morin E."/>
            <person name="Murat C."/>
            <person name="Oguiza J.A."/>
            <person name="Park J."/>
            <person name="Pisabarro A.G."/>
            <person name="Riley R."/>
            <person name="Rosling A."/>
            <person name="Salamov A."/>
            <person name="Schmidt O."/>
            <person name="Schmutz J."/>
            <person name="Skrede I."/>
            <person name="Stenlid J."/>
            <person name="Wiebenga A."/>
            <person name="Xie X."/>
            <person name="Kuees U."/>
            <person name="Hibbett D.S."/>
            <person name="Hoffmeister D."/>
            <person name="Hoegberg N."/>
            <person name="Martin F."/>
            <person name="Grigoriev I.V."/>
            <person name="Watkinson S.C."/>
        </authorList>
    </citation>
    <scope>NUCLEOTIDE SEQUENCE [LARGE SCALE GENOMIC DNA]</scope>
    <source>
        <strain evidence="3">strain S7.3</strain>
    </source>
</reference>
<dbReference type="EMBL" id="GL945485">
    <property type="protein sequence ID" value="EGN95879.1"/>
    <property type="molecule type" value="Genomic_DNA"/>
</dbReference>
<organism evidence="3">
    <name type="scientific">Serpula lacrymans var. lacrymans (strain S7.3)</name>
    <name type="common">Dry rot fungus</name>
    <dbReference type="NCBI Taxonomy" id="936435"/>
    <lineage>
        <taxon>Eukaryota</taxon>
        <taxon>Fungi</taxon>
        <taxon>Dikarya</taxon>
        <taxon>Basidiomycota</taxon>
        <taxon>Agaricomycotina</taxon>
        <taxon>Agaricomycetes</taxon>
        <taxon>Agaricomycetidae</taxon>
        <taxon>Boletales</taxon>
        <taxon>Coniophorineae</taxon>
        <taxon>Serpulaceae</taxon>
        <taxon>Serpula</taxon>
    </lineage>
</organism>